<comment type="similarity">
    <text evidence="2">Belongs to the TBCC family.</text>
</comment>
<dbReference type="Gene3D" id="1.20.58.1250">
    <property type="entry name" value="Tubulin Binding Cofactor C, N-terminal domain"/>
    <property type="match status" value="1"/>
</dbReference>
<dbReference type="FunFam" id="1.20.58.1250:FF:000001">
    <property type="entry name" value="Tubulin-specific chaperone C"/>
    <property type="match status" value="1"/>
</dbReference>
<proteinExistence type="inferred from homology"/>
<evidence type="ECO:0000256" key="4">
    <source>
        <dbReference type="ARBA" id="ARBA00022553"/>
    </source>
</evidence>
<feature type="compositionally biased region" description="Basic and acidic residues" evidence="11">
    <location>
        <begin position="18"/>
        <end position="48"/>
    </location>
</feature>
<reference evidence="13" key="1">
    <citation type="thesis" date="2020" institute="ProQuest LLC" country="789 East Eisenhower Parkway, Ann Arbor, MI, USA">
        <title>Comparative Genomics and Chromosome Evolution.</title>
        <authorList>
            <person name="Mudd A.B."/>
        </authorList>
    </citation>
    <scope>NUCLEOTIDE SEQUENCE</scope>
    <source>
        <strain evidence="13">Female2</strain>
        <tissue evidence="13">Blood</tissue>
    </source>
</reference>
<evidence type="ECO:0000313" key="13">
    <source>
        <dbReference type="EMBL" id="KAG8452401.1"/>
    </source>
</evidence>
<dbReference type="OrthoDB" id="194775at2759"/>
<dbReference type="InterPro" id="IPR031925">
    <property type="entry name" value="TBCC_N"/>
</dbReference>
<dbReference type="InterPro" id="IPR006599">
    <property type="entry name" value="CARP_motif"/>
</dbReference>
<dbReference type="InterPro" id="IPR017901">
    <property type="entry name" value="C-CAP_CF_C-like"/>
</dbReference>
<evidence type="ECO:0000256" key="8">
    <source>
        <dbReference type="ARBA" id="ARBA00058607"/>
    </source>
</evidence>
<keyword evidence="14" id="KW-1185">Reference proteome</keyword>
<keyword evidence="5" id="KW-0007">Acetylation</keyword>
<evidence type="ECO:0000256" key="10">
    <source>
        <dbReference type="ARBA" id="ARBA00079876"/>
    </source>
</evidence>
<dbReference type="AlphaFoldDB" id="A0A8T2KCS5"/>
<dbReference type="InterPro" id="IPR012945">
    <property type="entry name" value="Tubulin-bd_cofactor_C_dom"/>
</dbReference>
<sequence>MEGAEANAVPGLGQIPERLQRREEERQREAERKRREKEGRAVVEEKGTHFTASFGAERVAIEELLGSAEPRSLEDAGNRLQRLQKLLNDSVMFLPPYDVRQAQEAVTGLQAALEGKREVARPRGKFAFKSRKKEVPTSHISSPAAPKAKSPETHSECGLHSLTARELSMEAAEIRGRDVMLRDLRDCTVTLPGSPATLHIRGLRGCKVLCGPVSSSVFVDSCTDCLFTLPCQQLRVHTTSSCRFYLHVTSRAIMEDCRELSFAPFAWNYEGIGGDFEMSGLDRKVNNWAQVDDFNWLARDEPSPNWTLIPEEERVTDWA</sequence>
<protein>
    <recommendedName>
        <fullName evidence="9">Tubulin-specific chaperone C</fullName>
    </recommendedName>
    <alternativeName>
        <fullName evidence="10">Tubulin-folding cofactor C</fullName>
    </alternativeName>
</protein>
<accession>A0A8T2KCS5</accession>
<dbReference type="InterPro" id="IPR016098">
    <property type="entry name" value="CAP/MinC_C"/>
</dbReference>
<dbReference type="EMBL" id="JAACNH010000002">
    <property type="protein sequence ID" value="KAG8452401.1"/>
    <property type="molecule type" value="Genomic_DNA"/>
</dbReference>
<comment type="caution">
    <text evidence="13">The sequence shown here is derived from an EMBL/GenBank/DDBJ whole genome shotgun (WGS) entry which is preliminary data.</text>
</comment>
<keyword evidence="3" id="KW-0963">Cytoplasm</keyword>
<dbReference type="GO" id="GO:0007023">
    <property type="term" value="P:post-chaperonin tubulin folding pathway"/>
    <property type="evidence" value="ECO:0007669"/>
    <property type="project" value="InterPro"/>
</dbReference>
<feature type="region of interest" description="Disordered" evidence="11">
    <location>
        <begin position="129"/>
        <end position="156"/>
    </location>
</feature>
<dbReference type="SMART" id="SM00673">
    <property type="entry name" value="CARP"/>
    <property type="match status" value="2"/>
</dbReference>
<dbReference type="FunFam" id="2.160.20.70:FF:000007">
    <property type="entry name" value="tubulin-specific chaperone C"/>
    <property type="match status" value="1"/>
</dbReference>
<feature type="region of interest" description="Disordered" evidence="11">
    <location>
        <begin position="1"/>
        <end position="49"/>
    </location>
</feature>
<dbReference type="Pfam" id="PF16752">
    <property type="entry name" value="TBCC_N"/>
    <property type="match status" value="1"/>
</dbReference>
<dbReference type="PANTHER" id="PTHR15139:SF0">
    <property type="entry name" value="TUBULIN-SPECIFIC CHAPERONE C"/>
    <property type="match status" value="1"/>
</dbReference>
<keyword evidence="4" id="KW-0597">Phosphoprotein</keyword>
<dbReference type="GO" id="GO:0005829">
    <property type="term" value="C:cytosol"/>
    <property type="evidence" value="ECO:0007669"/>
    <property type="project" value="UniProtKB-ARBA"/>
</dbReference>
<dbReference type="Proteomes" id="UP000812440">
    <property type="component" value="Chromosome 2"/>
</dbReference>
<comment type="subunit">
    <text evidence="7">Supercomplex made of cofactors A to E. Cofactors A and D function by capturing and stabilizing tubulin in a quasi-native conformation. Cofactor E binds to the cofactor D-tubulin complex; interaction with cofactor C then causes the release of tubulin polypeptides that are committed to the native state.</text>
</comment>
<comment type="function">
    <text evidence="8">Tubulin-folding protein; involved in the final step of the tubulin folding pathway.</text>
</comment>
<keyword evidence="6" id="KW-0143">Chaperone</keyword>
<dbReference type="PROSITE" id="PS51329">
    <property type="entry name" value="C_CAP_COFACTOR_C"/>
    <property type="match status" value="1"/>
</dbReference>
<dbReference type="PANTHER" id="PTHR15139">
    <property type="entry name" value="TUBULIN FOLDING COFACTOR C"/>
    <property type="match status" value="1"/>
</dbReference>
<evidence type="ECO:0000256" key="3">
    <source>
        <dbReference type="ARBA" id="ARBA00022490"/>
    </source>
</evidence>
<evidence type="ECO:0000256" key="9">
    <source>
        <dbReference type="ARBA" id="ARBA00067872"/>
    </source>
</evidence>
<organism evidence="13 14">
    <name type="scientific">Hymenochirus boettgeri</name>
    <name type="common">Congo dwarf clawed frog</name>
    <dbReference type="NCBI Taxonomy" id="247094"/>
    <lineage>
        <taxon>Eukaryota</taxon>
        <taxon>Metazoa</taxon>
        <taxon>Chordata</taxon>
        <taxon>Craniata</taxon>
        <taxon>Vertebrata</taxon>
        <taxon>Euteleostomi</taxon>
        <taxon>Amphibia</taxon>
        <taxon>Batrachia</taxon>
        <taxon>Anura</taxon>
        <taxon>Pipoidea</taxon>
        <taxon>Pipidae</taxon>
        <taxon>Pipinae</taxon>
        <taxon>Hymenochirus</taxon>
    </lineage>
</organism>
<dbReference type="InterPro" id="IPR027684">
    <property type="entry name" value="TBCC"/>
</dbReference>
<evidence type="ECO:0000256" key="5">
    <source>
        <dbReference type="ARBA" id="ARBA00022990"/>
    </source>
</evidence>
<evidence type="ECO:0000256" key="1">
    <source>
        <dbReference type="ARBA" id="ARBA00004496"/>
    </source>
</evidence>
<gene>
    <name evidence="13" type="ORF">GDO86_004269</name>
</gene>
<evidence type="ECO:0000256" key="2">
    <source>
        <dbReference type="ARBA" id="ARBA00008848"/>
    </source>
</evidence>
<dbReference type="Gene3D" id="2.160.20.70">
    <property type="match status" value="1"/>
</dbReference>
<name>A0A8T2KCS5_9PIPI</name>
<feature type="domain" description="C-CAP/cofactor C-like" evidence="12">
    <location>
        <begin position="146"/>
        <end position="296"/>
    </location>
</feature>
<dbReference type="GO" id="GO:0015631">
    <property type="term" value="F:tubulin binding"/>
    <property type="evidence" value="ECO:0007669"/>
    <property type="project" value="InterPro"/>
</dbReference>
<evidence type="ECO:0000256" key="7">
    <source>
        <dbReference type="ARBA" id="ARBA00026055"/>
    </source>
</evidence>
<evidence type="ECO:0000256" key="6">
    <source>
        <dbReference type="ARBA" id="ARBA00023186"/>
    </source>
</evidence>
<evidence type="ECO:0000259" key="12">
    <source>
        <dbReference type="PROSITE" id="PS51329"/>
    </source>
</evidence>
<dbReference type="Pfam" id="PF07986">
    <property type="entry name" value="TBCC"/>
    <property type="match status" value="1"/>
</dbReference>
<evidence type="ECO:0000256" key="11">
    <source>
        <dbReference type="SAM" id="MobiDB-lite"/>
    </source>
</evidence>
<dbReference type="GO" id="GO:0007021">
    <property type="term" value="P:tubulin complex assembly"/>
    <property type="evidence" value="ECO:0007669"/>
    <property type="project" value="TreeGrafter"/>
</dbReference>
<dbReference type="InterPro" id="IPR038397">
    <property type="entry name" value="TBCC_N_sf"/>
</dbReference>
<evidence type="ECO:0000313" key="14">
    <source>
        <dbReference type="Proteomes" id="UP000812440"/>
    </source>
</evidence>
<comment type="subcellular location">
    <subcellularLocation>
        <location evidence="1">Cytoplasm</location>
    </subcellularLocation>
</comment>